<dbReference type="PROSITE" id="PS50893">
    <property type="entry name" value="ABC_TRANSPORTER_2"/>
    <property type="match status" value="1"/>
</dbReference>
<comment type="similarity">
    <text evidence="2">Belongs to the ABC transporter superfamily.</text>
</comment>
<evidence type="ECO:0000256" key="2">
    <source>
        <dbReference type="ARBA" id="ARBA00005417"/>
    </source>
</evidence>
<keyword evidence="8" id="KW-0067">ATP-binding</keyword>
<name>A0ABS6E5A5_9FIRM</name>
<evidence type="ECO:0000259" key="7">
    <source>
        <dbReference type="PROSITE" id="PS50893"/>
    </source>
</evidence>
<proteinExistence type="inferred from homology"/>
<keyword evidence="6" id="KW-0472">Membrane</keyword>
<protein>
    <submittedName>
        <fullName evidence="8">Amino acid ABC transporter ATP-binding protein</fullName>
    </submittedName>
</protein>
<dbReference type="PANTHER" id="PTHR43166">
    <property type="entry name" value="AMINO ACID IMPORT ATP-BINDING PROTEIN"/>
    <property type="match status" value="1"/>
</dbReference>
<comment type="caution">
    <text evidence="8">The sequence shown here is derived from an EMBL/GenBank/DDBJ whole genome shotgun (WGS) entry which is preliminary data.</text>
</comment>
<evidence type="ECO:0000313" key="8">
    <source>
        <dbReference type="EMBL" id="MBU5438011.1"/>
    </source>
</evidence>
<sequence>MLKLHKINKSFGDLKVLIDIDLEVRKGEIISIIGPSGSGKSTLLRCISGLEKIDSGNINIDGSIGMVFQQFNLFPHYSVVENIYKPLTVINKMDRKEAKEIALNLLAKVKLEDKADSYPAKLSGGQKQRVAIARALAMSPKIMLFDEPTSALDPELTLEVLQTIKDLSKEDMTMVIVTHEMNFAREVSNRTIFMDEGRIVEDGPAEEVFLRPKNNRTKAFLKRINIL</sequence>
<keyword evidence="4" id="KW-1003">Cell membrane</keyword>
<comment type="subcellular location">
    <subcellularLocation>
        <location evidence="1">Cell membrane</location>
        <topology evidence="1">Peripheral membrane protein</topology>
    </subcellularLocation>
</comment>
<evidence type="ECO:0000256" key="4">
    <source>
        <dbReference type="ARBA" id="ARBA00022475"/>
    </source>
</evidence>
<accession>A0ABS6E5A5</accession>
<dbReference type="Proteomes" id="UP000749471">
    <property type="component" value="Unassembled WGS sequence"/>
</dbReference>
<dbReference type="Pfam" id="PF00005">
    <property type="entry name" value="ABC_tran"/>
    <property type="match status" value="1"/>
</dbReference>
<keyword evidence="8" id="KW-0547">Nucleotide-binding</keyword>
<evidence type="ECO:0000256" key="5">
    <source>
        <dbReference type="ARBA" id="ARBA00022970"/>
    </source>
</evidence>
<evidence type="ECO:0000256" key="3">
    <source>
        <dbReference type="ARBA" id="ARBA00022448"/>
    </source>
</evidence>
<dbReference type="PIRSF" id="PIRSF039085">
    <property type="entry name" value="ABC_ATPase_HisP"/>
    <property type="match status" value="1"/>
</dbReference>
<keyword evidence="5" id="KW-0029">Amino-acid transport</keyword>
<dbReference type="PANTHER" id="PTHR43166:SF9">
    <property type="entry name" value="GLUTAMATE_ASPARTATE IMPORT ATP-BINDING PROTEIN GLTL"/>
    <property type="match status" value="1"/>
</dbReference>
<keyword evidence="3" id="KW-0813">Transport</keyword>
<organism evidence="8 9">
    <name type="scientific">Tissierella simiarum</name>
    <dbReference type="NCBI Taxonomy" id="2841534"/>
    <lineage>
        <taxon>Bacteria</taxon>
        <taxon>Bacillati</taxon>
        <taxon>Bacillota</taxon>
        <taxon>Tissierellia</taxon>
        <taxon>Tissierellales</taxon>
        <taxon>Tissierellaceae</taxon>
        <taxon>Tissierella</taxon>
    </lineage>
</organism>
<dbReference type="SMART" id="SM00382">
    <property type="entry name" value="AAA"/>
    <property type="match status" value="1"/>
</dbReference>
<evidence type="ECO:0000256" key="6">
    <source>
        <dbReference type="ARBA" id="ARBA00023136"/>
    </source>
</evidence>
<evidence type="ECO:0000313" key="9">
    <source>
        <dbReference type="Proteomes" id="UP000749471"/>
    </source>
</evidence>
<dbReference type="CDD" id="cd03262">
    <property type="entry name" value="ABC_HisP_GlnQ"/>
    <property type="match status" value="1"/>
</dbReference>
<dbReference type="EMBL" id="JAHLPM010000006">
    <property type="protein sequence ID" value="MBU5438011.1"/>
    <property type="molecule type" value="Genomic_DNA"/>
</dbReference>
<evidence type="ECO:0000256" key="1">
    <source>
        <dbReference type="ARBA" id="ARBA00004202"/>
    </source>
</evidence>
<dbReference type="PROSITE" id="PS00211">
    <property type="entry name" value="ABC_TRANSPORTER_1"/>
    <property type="match status" value="1"/>
</dbReference>
<dbReference type="GO" id="GO:0005524">
    <property type="term" value="F:ATP binding"/>
    <property type="evidence" value="ECO:0007669"/>
    <property type="project" value="UniProtKB-KW"/>
</dbReference>
<dbReference type="InterPro" id="IPR050086">
    <property type="entry name" value="MetN_ABC_transporter-like"/>
</dbReference>
<dbReference type="InterPro" id="IPR003593">
    <property type="entry name" value="AAA+_ATPase"/>
</dbReference>
<dbReference type="InterPro" id="IPR003439">
    <property type="entry name" value="ABC_transporter-like_ATP-bd"/>
</dbReference>
<dbReference type="InterPro" id="IPR030679">
    <property type="entry name" value="ABC_ATPase_HisP-typ"/>
</dbReference>
<feature type="domain" description="ABC transporter" evidence="7">
    <location>
        <begin position="2"/>
        <end position="221"/>
    </location>
</feature>
<reference evidence="8 9" key="1">
    <citation type="submission" date="2021-06" db="EMBL/GenBank/DDBJ databases">
        <authorList>
            <person name="Sun Q."/>
            <person name="Li D."/>
        </authorList>
    </citation>
    <scope>NUCLEOTIDE SEQUENCE [LARGE SCALE GENOMIC DNA]</scope>
    <source>
        <strain evidence="8 9">MSJ-40</strain>
    </source>
</reference>
<dbReference type="InterPro" id="IPR017871">
    <property type="entry name" value="ABC_transporter-like_CS"/>
</dbReference>
<dbReference type="RefSeq" id="WP_216518978.1">
    <property type="nucleotide sequence ID" value="NZ_JAHLPM010000006.1"/>
</dbReference>
<keyword evidence="9" id="KW-1185">Reference proteome</keyword>
<gene>
    <name evidence="8" type="ORF">KQI42_08330</name>
</gene>